<name>A0ABV8B6L5_9BACI</name>
<keyword evidence="1" id="KW-1133">Transmembrane helix</keyword>
<organism evidence="2 3">
    <name type="scientific">Bacillus songklensis</name>
    <dbReference type="NCBI Taxonomy" id="1069116"/>
    <lineage>
        <taxon>Bacteria</taxon>
        <taxon>Bacillati</taxon>
        <taxon>Bacillota</taxon>
        <taxon>Bacilli</taxon>
        <taxon>Bacillales</taxon>
        <taxon>Bacillaceae</taxon>
        <taxon>Bacillus</taxon>
    </lineage>
</organism>
<gene>
    <name evidence="2" type="ORF">ACFOU2_15625</name>
</gene>
<keyword evidence="1" id="KW-0472">Membrane</keyword>
<dbReference type="Proteomes" id="UP001595752">
    <property type="component" value="Unassembled WGS sequence"/>
</dbReference>
<sequence>MLNWIDEYIMHTAFFVSFGVCLFVSAVIAWFFYSLMKLDQETAD</sequence>
<accession>A0ABV8B6L5</accession>
<evidence type="ECO:0000313" key="3">
    <source>
        <dbReference type="Proteomes" id="UP001595752"/>
    </source>
</evidence>
<keyword evidence="1" id="KW-0812">Transmembrane</keyword>
<protein>
    <recommendedName>
        <fullName evidence="4">DUF3149 domain-containing protein</fullName>
    </recommendedName>
</protein>
<reference evidence="3" key="1">
    <citation type="journal article" date="2019" name="Int. J. Syst. Evol. Microbiol.">
        <title>The Global Catalogue of Microorganisms (GCM) 10K type strain sequencing project: providing services to taxonomists for standard genome sequencing and annotation.</title>
        <authorList>
            <consortium name="The Broad Institute Genomics Platform"/>
            <consortium name="The Broad Institute Genome Sequencing Center for Infectious Disease"/>
            <person name="Wu L."/>
            <person name="Ma J."/>
        </authorList>
    </citation>
    <scope>NUCLEOTIDE SEQUENCE [LARGE SCALE GENOMIC DNA]</scope>
    <source>
        <strain evidence="3">CCUG 61889</strain>
    </source>
</reference>
<dbReference type="EMBL" id="JBHRZT010000067">
    <property type="protein sequence ID" value="MFC3884817.1"/>
    <property type="molecule type" value="Genomic_DNA"/>
</dbReference>
<evidence type="ECO:0000313" key="2">
    <source>
        <dbReference type="EMBL" id="MFC3884817.1"/>
    </source>
</evidence>
<evidence type="ECO:0008006" key="4">
    <source>
        <dbReference type="Google" id="ProtNLM"/>
    </source>
</evidence>
<proteinExistence type="predicted"/>
<feature type="transmembrane region" description="Helical" evidence="1">
    <location>
        <begin position="12"/>
        <end position="33"/>
    </location>
</feature>
<comment type="caution">
    <text evidence="2">The sequence shown here is derived from an EMBL/GenBank/DDBJ whole genome shotgun (WGS) entry which is preliminary data.</text>
</comment>
<keyword evidence="3" id="KW-1185">Reference proteome</keyword>
<evidence type="ECO:0000256" key="1">
    <source>
        <dbReference type="SAM" id="Phobius"/>
    </source>
</evidence>